<proteinExistence type="predicted"/>
<name>H3SF00_9BACL</name>
<dbReference type="Gene3D" id="1.10.260.40">
    <property type="entry name" value="lambda repressor-like DNA-binding domains"/>
    <property type="match status" value="1"/>
</dbReference>
<dbReference type="OrthoDB" id="2456072at2"/>
<accession>H3SF00</accession>
<dbReference type="InterPro" id="IPR001387">
    <property type="entry name" value="Cro/C1-type_HTH"/>
</dbReference>
<dbReference type="InterPro" id="IPR010982">
    <property type="entry name" value="Lambda_DNA-bd_dom_sf"/>
</dbReference>
<feature type="domain" description="HTH cro/C1-type" evidence="1">
    <location>
        <begin position="8"/>
        <end position="63"/>
    </location>
</feature>
<dbReference type="SMART" id="SM00530">
    <property type="entry name" value="HTH_XRE"/>
    <property type="match status" value="1"/>
</dbReference>
<dbReference type="EMBL" id="AHKH01000022">
    <property type="protein sequence ID" value="EHQ62319.1"/>
    <property type="molecule type" value="Genomic_DNA"/>
</dbReference>
<evidence type="ECO:0000313" key="3">
    <source>
        <dbReference type="Proteomes" id="UP000003900"/>
    </source>
</evidence>
<evidence type="ECO:0000259" key="1">
    <source>
        <dbReference type="PROSITE" id="PS50943"/>
    </source>
</evidence>
<sequence>MGRIRSNLKALADSRGIGIRQIARDIDYRYETVRQMYNDESKQFPRDLLDKLCTYFDCDINELLLFEEEKDPHD</sequence>
<dbReference type="PATRIC" id="fig|1131935.3.peg.2159"/>
<reference evidence="2 3" key="1">
    <citation type="journal article" date="2012" name="J. Bacteriol.">
        <title>Genome Sequence of the Pattern-Forming Social Bacterium Paenibacillus dendritiformis C454 Chiral Morphotype.</title>
        <authorList>
            <person name="Sirota-Madi A."/>
            <person name="Olender T."/>
            <person name="Helman Y."/>
            <person name="Brainis I."/>
            <person name="Finkelshtein A."/>
            <person name="Roth D."/>
            <person name="Hagai E."/>
            <person name="Leshkowitz D."/>
            <person name="Brodsky L."/>
            <person name="Galatenko V."/>
            <person name="Nikolaev V."/>
            <person name="Gutnick D.L."/>
            <person name="Lancet D."/>
            <person name="Ben-Jacob E."/>
        </authorList>
    </citation>
    <scope>NUCLEOTIDE SEQUENCE [LARGE SCALE GENOMIC DNA]</scope>
    <source>
        <strain evidence="2 3">C454</strain>
    </source>
</reference>
<gene>
    <name evidence="2" type="ORF">PDENDC454_10525</name>
</gene>
<dbReference type="Pfam" id="PF13443">
    <property type="entry name" value="HTH_26"/>
    <property type="match status" value="1"/>
</dbReference>
<keyword evidence="3" id="KW-1185">Reference proteome</keyword>
<comment type="caution">
    <text evidence="2">The sequence shown here is derived from an EMBL/GenBank/DDBJ whole genome shotgun (WGS) entry which is preliminary data.</text>
</comment>
<dbReference type="GO" id="GO:0003677">
    <property type="term" value="F:DNA binding"/>
    <property type="evidence" value="ECO:0007669"/>
    <property type="project" value="InterPro"/>
</dbReference>
<organism evidence="2 3">
    <name type="scientific">Paenibacillus dendritiformis C454</name>
    <dbReference type="NCBI Taxonomy" id="1131935"/>
    <lineage>
        <taxon>Bacteria</taxon>
        <taxon>Bacillati</taxon>
        <taxon>Bacillota</taxon>
        <taxon>Bacilli</taxon>
        <taxon>Bacillales</taxon>
        <taxon>Paenibacillaceae</taxon>
        <taxon>Paenibacillus</taxon>
    </lineage>
</organism>
<protein>
    <submittedName>
        <fullName evidence="2">Transcriptional regulator</fullName>
    </submittedName>
</protein>
<dbReference type="AlphaFoldDB" id="H3SF00"/>
<dbReference type="Proteomes" id="UP000003900">
    <property type="component" value="Unassembled WGS sequence"/>
</dbReference>
<evidence type="ECO:0000313" key="2">
    <source>
        <dbReference type="EMBL" id="EHQ62319.1"/>
    </source>
</evidence>
<dbReference type="STRING" id="1131935.PDENDC454_10525"/>
<dbReference type="PROSITE" id="PS50943">
    <property type="entry name" value="HTH_CROC1"/>
    <property type="match status" value="1"/>
</dbReference>
<dbReference type="SUPFAM" id="SSF47413">
    <property type="entry name" value="lambda repressor-like DNA-binding domains"/>
    <property type="match status" value="1"/>
</dbReference>
<dbReference type="RefSeq" id="WP_006676607.1">
    <property type="nucleotide sequence ID" value="NZ_AHKH01000022.1"/>
</dbReference>
<dbReference type="CDD" id="cd00093">
    <property type="entry name" value="HTH_XRE"/>
    <property type="match status" value="1"/>
</dbReference>